<dbReference type="EMBL" id="RVVJ01000083">
    <property type="protein sequence ID" value="MML57022.1"/>
    <property type="molecule type" value="Genomic_DNA"/>
</dbReference>
<feature type="region of interest" description="Disordered" evidence="1">
    <location>
        <begin position="34"/>
        <end position="55"/>
    </location>
</feature>
<protein>
    <submittedName>
        <fullName evidence="2">DUF4043 family protein</fullName>
    </submittedName>
</protein>
<dbReference type="AlphaFoldDB" id="A0A3R1B914"/>
<name>A0A3R1B914_SALET</name>
<sequence>MSTVTTAQANKILQAALFTAANRARSMVNILTDQQAAPQSVSPDKAGTRQTSRGAPVVRLTDLNKGKGDEISFNIMHKLSKLPTMGDQRIAGRGE</sequence>
<dbReference type="Pfam" id="PF13252">
    <property type="entry name" value="Phage_capsid_3"/>
    <property type="match status" value="1"/>
</dbReference>
<comment type="caution">
    <text evidence="2">The sequence shown here is derived from an EMBL/GenBank/DDBJ whole genome shotgun (WGS) entry which is preliminary data.</text>
</comment>
<organism evidence="2">
    <name type="scientific">Salmonella enterica I</name>
    <dbReference type="NCBI Taxonomy" id="59201"/>
    <lineage>
        <taxon>Bacteria</taxon>
        <taxon>Pseudomonadati</taxon>
        <taxon>Pseudomonadota</taxon>
        <taxon>Gammaproteobacteria</taxon>
        <taxon>Enterobacterales</taxon>
        <taxon>Enterobacteriaceae</taxon>
        <taxon>Salmonella</taxon>
    </lineage>
</organism>
<evidence type="ECO:0000256" key="1">
    <source>
        <dbReference type="SAM" id="MobiDB-lite"/>
    </source>
</evidence>
<reference evidence="2" key="1">
    <citation type="submission" date="2018-09" db="EMBL/GenBank/DDBJ databases">
        <authorList>
            <person name="Ashton P.M."/>
            <person name="Dallman T."/>
            <person name="Nair S."/>
            <person name="De Pinna E."/>
            <person name="Peters T."/>
            <person name="Grant K."/>
        </authorList>
    </citation>
    <scope>NUCLEOTIDE SEQUENCE [LARGE SCALE GENOMIC DNA]</scope>
    <source>
        <strain evidence="2">598938</strain>
    </source>
</reference>
<feature type="compositionally biased region" description="Polar residues" evidence="1">
    <location>
        <begin position="34"/>
        <end position="53"/>
    </location>
</feature>
<feature type="non-terminal residue" evidence="2">
    <location>
        <position position="95"/>
    </location>
</feature>
<gene>
    <name evidence="2" type="ORF">D7N80_28055</name>
</gene>
<dbReference type="InterPro" id="IPR025267">
    <property type="entry name" value="ORF017-like"/>
</dbReference>
<accession>A0A3R1B914</accession>
<proteinExistence type="predicted"/>
<evidence type="ECO:0000313" key="2">
    <source>
        <dbReference type="EMBL" id="MML57022.1"/>
    </source>
</evidence>
<dbReference type="Proteomes" id="UP000885348">
    <property type="component" value="Unassembled WGS sequence"/>
</dbReference>